<dbReference type="OrthoDB" id="4368939at2759"/>
<evidence type="ECO:0000313" key="1">
    <source>
        <dbReference type="EMBL" id="KAJ5494493.1"/>
    </source>
</evidence>
<name>A0A9W9XK65_9EURO</name>
<keyword evidence="2" id="KW-1185">Reference proteome</keyword>
<accession>A0A9W9XK65</accession>
<gene>
    <name evidence="1" type="ORF">N7463_010580</name>
</gene>
<dbReference type="Proteomes" id="UP001149954">
    <property type="component" value="Unassembled WGS sequence"/>
</dbReference>
<dbReference type="AlphaFoldDB" id="A0A9W9XK65"/>
<proteinExistence type="predicted"/>
<comment type="caution">
    <text evidence="1">The sequence shown here is derived from an EMBL/GenBank/DDBJ whole genome shotgun (WGS) entry which is preliminary data.</text>
</comment>
<organism evidence="1 2">
    <name type="scientific">Penicillium fimorum</name>
    <dbReference type="NCBI Taxonomy" id="1882269"/>
    <lineage>
        <taxon>Eukaryota</taxon>
        <taxon>Fungi</taxon>
        <taxon>Dikarya</taxon>
        <taxon>Ascomycota</taxon>
        <taxon>Pezizomycotina</taxon>
        <taxon>Eurotiomycetes</taxon>
        <taxon>Eurotiomycetidae</taxon>
        <taxon>Eurotiales</taxon>
        <taxon>Aspergillaceae</taxon>
        <taxon>Penicillium</taxon>
    </lineage>
</organism>
<reference evidence="1" key="2">
    <citation type="journal article" date="2023" name="IMA Fungus">
        <title>Comparative genomic study of the Penicillium genus elucidates a diverse pangenome and 15 lateral gene transfer events.</title>
        <authorList>
            <person name="Petersen C."/>
            <person name="Sorensen T."/>
            <person name="Nielsen M.R."/>
            <person name="Sondergaard T.E."/>
            <person name="Sorensen J.L."/>
            <person name="Fitzpatrick D.A."/>
            <person name="Frisvad J.C."/>
            <person name="Nielsen K.L."/>
        </authorList>
    </citation>
    <scope>NUCLEOTIDE SEQUENCE</scope>
    <source>
        <strain evidence="1">IBT 29495</strain>
    </source>
</reference>
<dbReference type="EMBL" id="JAPWDS010000006">
    <property type="protein sequence ID" value="KAJ5494493.1"/>
    <property type="molecule type" value="Genomic_DNA"/>
</dbReference>
<reference evidence="1" key="1">
    <citation type="submission" date="2022-12" db="EMBL/GenBank/DDBJ databases">
        <authorList>
            <person name="Petersen C."/>
        </authorList>
    </citation>
    <scope>NUCLEOTIDE SEQUENCE</scope>
    <source>
        <strain evidence="1">IBT 29495</strain>
    </source>
</reference>
<sequence>MEDFNSETDSDYTSYWRDWTLRRVLGIMGWESNGPLNEAKKGAALFDIVAAAIELFPGPMMRLHITFIDSVTLVVCRPRRPGHTYSGALSSPT</sequence>
<protein>
    <submittedName>
        <fullName evidence="1">Uncharacterized protein</fullName>
    </submittedName>
</protein>
<evidence type="ECO:0000313" key="2">
    <source>
        <dbReference type="Proteomes" id="UP001149954"/>
    </source>
</evidence>